<dbReference type="InterPro" id="IPR005849">
    <property type="entry name" value="GalP_Utransf_N"/>
</dbReference>
<dbReference type="InterPro" id="IPR019779">
    <property type="entry name" value="GalP_UDPtransf1_His-AS"/>
</dbReference>
<organism evidence="18 19">
    <name type="scientific">Congregibacter brevis</name>
    <dbReference type="NCBI Taxonomy" id="3081201"/>
    <lineage>
        <taxon>Bacteria</taxon>
        <taxon>Pseudomonadati</taxon>
        <taxon>Pseudomonadota</taxon>
        <taxon>Gammaproteobacteria</taxon>
        <taxon>Cellvibrionales</taxon>
        <taxon>Halieaceae</taxon>
        <taxon>Congregibacter</taxon>
    </lineage>
</organism>
<feature type="domain" description="Galactose-1-phosphate uridyl transferase N-terminal" evidence="16">
    <location>
        <begin position="3"/>
        <end position="172"/>
    </location>
</feature>
<evidence type="ECO:0000256" key="1">
    <source>
        <dbReference type="ARBA" id="ARBA00001107"/>
    </source>
</evidence>
<comment type="pathway">
    <text evidence="3 14">Carbohydrate metabolism; galactose metabolism.</text>
</comment>
<feature type="domain" description="Galactose-1-phosphate uridyl transferase C-terminal" evidence="17">
    <location>
        <begin position="179"/>
        <end position="333"/>
    </location>
</feature>
<evidence type="ECO:0000256" key="6">
    <source>
        <dbReference type="ARBA" id="ARBA00016340"/>
    </source>
</evidence>
<gene>
    <name evidence="18" type="ORF">R0137_09205</name>
</gene>
<keyword evidence="10" id="KW-0862">Zinc</keyword>
<keyword evidence="9 14" id="KW-0479">Metal-binding</keyword>
<evidence type="ECO:0000256" key="10">
    <source>
        <dbReference type="ARBA" id="ARBA00022833"/>
    </source>
</evidence>
<evidence type="ECO:0000256" key="11">
    <source>
        <dbReference type="ARBA" id="ARBA00023144"/>
    </source>
</evidence>
<dbReference type="RefSeq" id="WP_407326132.1">
    <property type="nucleotide sequence ID" value="NZ_CP136865.1"/>
</dbReference>
<comment type="catalytic activity">
    <reaction evidence="1 14">
        <text>alpha-D-galactose 1-phosphate + UDP-alpha-D-glucose = alpha-D-glucose 1-phosphate + UDP-alpha-D-galactose</text>
        <dbReference type="Rhea" id="RHEA:13989"/>
        <dbReference type="ChEBI" id="CHEBI:58336"/>
        <dbReference type="ChEBI" id="CHEBI:58601"/>
        <dbReference type="ChEBI" id="CHEBI:58885"/>
        <dbReference type="ChEBI" id="CHEBI:66914"/>
        <dbReference type="EC" id="2.7.7.12"/>
    </reaction>
</comment>
<keyword evidence="12 14" id="KW-0119">Carbohydrate metabolism</keyword>
<dbReference type="Pfam" id="PF02744">
    <property type="entry name" value="GalP_UDP_tr_C"/>
    <property type="match status" value="1"/>
</dbReference>
<dbReference type="NCBIfam" id="TIGR00209">
    <property type="entry name" value="galT_1"/>
    <property type="match status" value="1"/>
</dbReference>
<comment type="cofactor">
    <cofactor evidence="2">
        <name>Zn(2+)</name>
        <dbReference type="ChEBI" id="CHEBI:29105"/>
    </cofactor>
</comment>
<evidence type="ECO:0000256" key="8">
    <source>
        <dbReference type="ARBA" id="ARBA00022695"/>
    </source>
</evidence>
<evidence type="ECO:0000256" key="14">
    <source>
        <dbReference type="RuleBase" id="RU000506"/>
    </source>
</evidence>
<dbReference type="PIRSF" id="PIRSF000808">
    <property type="entry name" value="GalT"/>
    <property type="match status" value="1"/>
</dbReference>
<evidence type="ECO:0000313" key="19">
    <source>
        <dbReference type="Proteomes" id="UP001626549"/>
    </source>
</evidence>
<dbReference type="NCBIfam" id="NF008724">
    <property type="entry name" value="PRK11720.1"/>
    <property type="match status" value="1"/>
</dbReference>
<keyword evidence="7 14" id="KW-0808">Transferase</keyword>
<dbReference type="Pfam" id="PF01087">
    <property type="entry name" value="GalP_UDP_transf"/>
    <property type="match status" value="1"/>
</dbReference>
<evidence type="ECO:0000256" key="13">
    <source>
        <dbReference type="NCBIfam" id="TIGR00209"/>
    </source>
</evidence>
<evidence type="ECO:0000256" key="2">
    <source>
        <dbReference type="ARBA" id="ARBA00001947"/>
    </source>
</evidence>
<comment type="similarity">
    <text evidence="4 14">Belongs to the galactose-1-phosphate uridylyltransferase type 1 family.</text>
</comment>
<evidence type="ECO:0000256" key="7">
    <source>
        <dbReference type="ARBA" id="ARBA00022679"/>
    </source>
</evidence>
<dbReference type="InterPro" id="IPR036265">
    <property type="entry name" value="HIT-like_sf"/>
</dbReference>
<evidence type="ECO:0000256" key="4">
    <source>
        <dbReference type="ARBA" id="ARBA00010951"/>
    </source>
</evidence>
<evidence type="ECO:0000256" key="5">
    <source>
        <dbReference type="ARBA" id="ARBA00012384"/>
    </source>
</evidence>
<name>A0ABZ0I8R0_9GAMM</name>
<feature type="region of interest" description="Disordered" evidence="15">
    <location>
        <begin position="20"/>
        <end position="41"/>
    </location>
</feature>
<keyword evidence="19" id="KW-1185">Reference proteome</keyword>
<dbReference type="PANTHER" id="PTHR11943:SF1">
    <property type="entry name" value="GALACTOSE-1-PHOSPHATE URIDYLYLTRANSFERASE"/>
    <property type="match status" value="1"/>
</dbReference>
<dbReference type="CDD" id="cd00608">
    <property type="entry name" value="GalT"/>
    <property type="match status" value="1"/>
</dbReference>
<sequence>MSEHPHRRYNPLSDRWVLVSPQRDQRPWQGQVEDTPNPEPSYSEDCYLCPGNERAGGKVNPNYSGVYVFENDFPALLTDCEFTNSEAAGDELFLAAGVQGRCRVICYSPRHDLTLASMDDRQLMAVIETWADETRSLGEHFEHVQIFENRGATMGCSNAHPHGQIWALSALPSEVSVEKRQQSMYFEKNGSSLLLDYALKERAKAERVVCGNEHWIAVVPWWATWPFEVLLLPLDPVAAMPDLTSAQRQSLASVLQQLLGAYDALFSVPFPYSMGWHGAPSSTDDASWQLHAHFYPPLLRSATVRKHMVGFEMLGESQRDLTPERAAEQLRKVLS</sequence>
<evidence type="ECO:0000256" key="12">
    <source>
        <dbReference type="ARBA" id="ARBA00023277"/>
    </source>
</evidence>
<accession>A0ABZ0I8R0</accession>
<proteinExistence type="inferred from homology"/>
<dbReference type="InterPro" id="IPR005850">
    <property type="entry name" value="GalP_Utransf_C"/>
</dbReference>
<evidence type="ECO:0000259" key="17">
    <source>
        <dbReference type="Pfam" id="PF02744"/>
    </source>
</evidence>
<dbReference type="SUPFAM" id="SSF54197">
    <property type="entry name" value="HIT-like"/>
    <property type="match status" value="2"/>
</dbReference>
<keyword evidence="8 14" id="KW-0548">Nucleotidyltransferase</keyword>
<reference evidence="18 19" key="1">
    <citation type="submission" date="2023-10" db="EMBL/GenBank/DDBJ databases">
        <title>Two novel species belonging to the OM43/NOR5 clade.</title>
        <authorList>
            <person name="Park M."/>
        </authorList>
    </citation>
    <scope>NUCLEOTIDE SEQUENCE [LARGE SCALE GENOMIC DNA]</scope>
    <source>
        <strain evidence="18 19">IMCC45268</strain>
    </source>
</reference>
<dbReference type="EC" id="2.7.7.12" evidence="5 13"/>
<evidence type="ECO:0000259" key="16">
    <source>
        <dbReference type="Pfam" id="PF01087"/>
    </source>
</evidence>
<dbReference type="Gene3D" id="3.30.428.10">
    <property type="entry name" value="HIT-like"/>
    <property type="match status" value="2"/>
</dbReference>
<dbReference type="PANTHER" id="PTHR11943">
    <property type="entry name" value="GALACTOSE-1-PHOSPHATE URIDYLYLTRANSFERASE"/>
    <property type="match status" value="1"/>
</dbReference>
<keyword evidence="11 14" id="KW-0299">Galactose metabolism</keyword>
<dbReference type="EMBL" id="CP136865">
    <property type="protein sequence ID" value="WOJ95436.1"/>
    <property type="molecule type" value="Genomic_DNA"/>
</dbReference>
<evidence type="ECO:0000313" key="18">
    <source>
        <dbReference type="EMBL" id="WOJ95436.1"/>
    </source>
</evidence>
<evidence type="ECO:0000256" key="3">
    <source>
        <dbReference type="ARBA" id="ARBA00004947"/>
    </source>
</evidence>
<dbReference type="InterPro" id="IPR001937">
    <property type="entry name" value="GalP_UDPtransf1"/>
</dbReference>
<dbReference type="Proteomes" id="UP001626549">
    <property type="component" value="Chromosome"/>
</dbReference>
<evidence type="ECO:0000256" key="9">
    <source>
        <dbReference type="ARBA" id="ARBA00022723"/>
    </source>
</evidence>
<evidence type="ECO:0000256" key="15">
    <source>
        <dbReference type="SAM" id="MobiDB-lite"/>
    </source>
</evidence>
<dbReference type="GO" id="GO:0008108">
    <property type="term" value="F:UDP-glucose:hexose-1-phosphate uridylyltransferase activity"/>
    <property type="evidence" value="ECO:0007669"/>
    <property type="project" value="UniProtKB-EC"/>
</dbReference>
<protein>
    <recommendedName>
        <fullName evidence="6 13">Galactose-1-phosphate uridylyltransferase</fullName>
        <ecNumber evidence="5 13">2.7.7.12</ecNumber>
    </recommendedName>
</protein>
<dbReference type="PROSITE" id="PS00117">
    <property type="entry name" value="GAL_P_UDP_TRANSF_I"/>
    <property type="match status" value="1"/>
</dbReference>